<gene>
    <name evidence="2" type="ORF">ADA01nite_03280</name>
</gene>
<protein>
    <recommendedName>
        <fullName evidence="4">Core-binding (CB) domain-containing protein</fullName>
    </recommendedName>
</protein>
<dbReference type="Proteomes" id="UP000321157">
    <property type="component" value="Unassembled WGS sequence"/>
</dbReference>
<name>A0A511V4J6_9BACL</name>
<organism evidence="2 3">
    <name type="scientific">Aneurinibacillus danicus</name>
    <dbReference type="NCBI Taxonomy" id="267746"/>
    <lineage>
        <taxon>Bacteria</taxon>
        <taxon>Bacillati</taxon>
        <taxon>Bacillota</taxon>
        <taxon>Bacilli</taxon>
        <taxon>Bacillales</taxon>
        <taxon>Paenibacillaceae</taxon>
        <taxon>Aneurinibacillus group</taxon>
        <taxon>Aneurinibacillus</taxon>
    </lineage>
</organism>
<accession>A0A511V4J6</accession>
<dbReference type="EMBL" id="BJXX01000015">
    <property type="protein sequence ID" value="GEN32868.1"/>
    <property type="molecule type" value="Genomic_DNA"/>
</dbReference>
<dbReference type="InterPro" id="IPR010998">
    <property type="entry name" value="Integrase_recombinase_N"/>
</dbReference>
<dbReference type="Gene3D" id="1.10.150.130">
    <property type="match status" value="1"/>
</dbReference>
<dbReference type="RefSeq" id="WP_146808170.1">
    <property type="nucleotide sequence ID" value="NZ_BJXX01000015.1"/>
</dbReference>
<evidence type="ECO:0000313" key="2">
    <source>
        <dbReference type="EMBL" id="GEN32868.1"/>
    </source>
</evidence>
<dbReference type="GO" id="GO:0003677">
    <property type="term" value="F:DNA binding"/>
    <property type="evidence" value="ECO:0007669"/>
    <property type="project" value="UniProtKB-KW"/>
</dbReference>
<evidence type="ECO:0000313" key="3">
    <source>
        <dbReference type="Proteomes" id="UP000321157"/>
    </source>
</evidence>
<evidence type="ECO:0008006" key="4">
    <source>
        <dbReference type="Google" id="ProtNLM"/>
    </source>
</evidence>
<comment type="caution">
    <text evidence="2">The sequence shown here is derived from an EMBL/GenBank/DDBJ whole genome shotgun (WGS) entry which is preliminary data.</text>
</comment>
<dbReference type="OrthoDB" id="9785687at2"/>
<evidence type="ECO:0000256" key="1">
    <source>
        <dbReference type="ARBA" id="ARBA00023125"/>
    </source>
</evidence>
<dbReference type="AlphaFoldDB" id="A0A511V4J6"/>
<keyword evidence="3" id="KW-1185">Reference proteome</keyword>
<sequence>MASSSHAVLREKDLGTFEEPAKMTVNEHLDHWLETSAKGKVRPQTFEGYKKGVASLHSSLH</sequence>
<proteinExistence type="predicted"/>
<keyword evidence="1" id="KW-0238">DNA-binding</keyword>
<reference evidence="2 3" key="1">
    <citation type="submission" date="2019-07" db="EMBL/GenBank/DDBJ databases">
        <title>Whole genome shotgun sequence of Aneurinibacillus danicus NBRC 102444.</title>
        <authorList>
            <person name="Hosoyama A."/>
            <person name="Uohara A."/>
            <person name="Ohji S."/>
            <person name="Ichikawa N."/>
        </authorList>
    </citation>
    <scope>NUCLEOTIDE SEQUENCE [LARGE SCALE GENOMIC DNA]</scope>
    <source>
        <strain evidence="2 3">NBRC 102444</strain>
    </source>
</reference>